<dbReference type="SUPFAM" id="SSF54637">
    <property type="entry name" value="Thioesterase/thiol ester dehydrase-isomerase"/>
    <property type="match status" value="2"/>
</dbReference>
<gene>
    <name evidence="4" type="ORF">F8M49_02850</name>
</gene>
<feature type="domain" description="Acyl-ACP thioesterase N-terminal hotdog" evidence="2">
    <location>
        <begin position="25"/>
        <end position="145"/>
    </location>
</feature>
<dbReference type="Pfam" id="PF01643">
    <property type="entry name" value="Acyl-ACP_TE"/>
    <property type="match status" value="1"/>
</dbReference>
<dbReference type="PANTHER" id="PTHR31793:SF24">
    <property type="entry name" value="LONG-CHAIN ACYL-COA THIOESTERASE FADM"/>
    <property type="match status" value="1"/>
</dbReference>
<dbReference type="Pfam" id="PF20791">
    <property type="entry name" value="Acyl-ACP_TE_C"/>
    <property type="match status" value="1"/>
</dbReference>
<organism evidence="4 5">
    <name type="scientific">Rhodococcus zopfii</name>
    <dbReference type="NCBI Taxonomy" id="43772"/>
    <lineage>
        <taxon>Bacteria</taxon>
        <taxon>Bacillati</taxon>
        <taxon>Actinomycetota</taxon>
        <taxon>Actinomycetes</taxon>
        <taxon>Mycobacteriales</taxon>
        <taxon>Nocardiaceae</taxon>
        <taxon>Rhodococcus</taxon>
    </lineage>
</organism>
<dbReference type="Gene3D" id="3.10.129.10">
    <property type="entry name" value="Hotdog Thioesterase"/>
    <property type="match status" value="1"/>
</dbReference>
<evidence type="ECO:0000259" key="3">
    <source>
        <dbReference type="Pfam" id="PF20791"/>
    </source>
</evidence>
<proteinExistence type="predicted"/>
<dbReference type="EMBL" id="WBMO01000001">
    <property type="protein sequence ID" value="MDV2474623.1"/>
    <property type="molecule type" value="Genomic_DNA"/>
</dbReference>
<comment type="caution">
    <text evidence="4">The sequence shown here is derived from an EMBL/GenBank/DDBJ whole genome shotgun (WGS) entry which is preliminary data.</text>
</comment>
<dbReference type="InterPro" id="IPR029069">
    <property type="entry name" value="HotDog_dom_sf"/>
</dbReference>
<evidence type="ECO:0000313" key="4">
    <source>
        <dbReference type="EMBL" id="MDV2474623.1"/>
    </source>
</evidence>
<dbReference type="InterPro" id="IPR050563">
    <property type="entry name" value="4-hydroxybenzoyl-CoA_TE"/>
</dbReference>
<evidence type="ECO:0000259" key="2">
    <source>
        <dbReference type="Pfam" id="PF01643"/>
    </source>
</evidence>
<keyword evidence="5" id="KW-1185">Reference proteome</keyword>
<dbReference type="Proteomes" id="UP001275440">
    <property type="component" value="Unassembled WGS sequence"/>
</dbReference>
<feature type="region of interest" description="Disordered" evidence="1">
    <location>
        <begin position="260"/>
        <end position="286"/>
    </location>
</feature>
<dbReference type="InterPro" id="IPR049427">
    <property type="entry name" value="Acyl-ACP_TE_C"/>
</dbReference>
<reference evidence="4 5" key="1">
    <citation type="submission" date="2019-10" db="EMBL/GenBank/DDBJ databases">
        <title>Draft Genome Assembly of Rhodococcus zopfii DSM44189.</title>
        <authorList>
            <person name="Sutton J.M."/>
            <person name="Akob D.M."/>
            <person name="Bushman T.J."/>
        </authorList>
    </citation>
    <scope>NUCLEOTIDE SEQUENCE [LARGE SCALE GENOMIC DNA]</scope>
    <source>
        <strain evidence="4 5">DSM 44189</strain>
    </source>
</reference>
<protein>
    <submittedName>
        <fullName evidence="4">4-hydroxybenzoyl-CoA thioesterase</fullName>
    </submittedName>
</protein>
<accession>A0ABU3WMG2</accession>
<evidence type="ECO:0000256" key="1">
    <source>
        <dbReference type="SAM" id="MobiDB-lite"/>
    </source>
</evidence>
<sequence length="286" mass="32303">MGTDTTATPRWTQPLCELPANASPYTTERTVRTGDVDNNQRLRLDGIARYLQDIGTDNLAAVDATRTDPLWIVRRTVIDVHRPARYPQQLRLRRWCDALSTRWANVRVRMDGVEPDGEGSLIETAGFWIDISPTSGTPTRISDPLFEHMSRHAHDTRLRWHAWLSPDPTDADHTATPFPLRVTDIDPFDHVNNATYWHGVEEHLAERGDLQEGPYRAIVEHLRPVVAGDDLTIRAHHEPDALSLWFTVDDQVRAVARVARSTTSTPGRSDIGAPAADEPEHLRWDA</sequence>
<dbReference type="InterPro" id="IPR002864">
    <property type="entry name" value="Acyl-ACP_thioesterase_NHD"/>
</dbReference>
<name>A0ABU3WMG2_9NOCA</name>
<dbReference type="PANTHER" id="PTHR31793">
    <property type="entry name" value="4-HYDROXYBENZOYL-COA THIOESTERASE FAMILY MEMBER"/>
    <property type="match status" value="1"/>
</dbReference>
<dbReference type="RefSeq" id="WP_083583778.1">
    <property type="nucleotide sequence ID" value="NZ_JAHWLX010000053.1"/>
</dbReference>
<feature type="domain" description="Acyl-ACP thioesterase-like C-terminal" evidence="3">
    <location>
        <begin position="171"/>
        <end position="238"/>
    </location>
</feature>
<evidence type="ECO:0000313" key="5">
    <source>
        <dbReference type="Proteomes" id="UP001275440"/>
    </source>
</evidence>